<proteinExistence type="predicted"/>
<keyword evidence="2" id="KW-1185">Reference proteome</keyword>
<comment type="caution">
    <text evidence="1">The sequence shown here is derived from an EMBL/GenBank/DDBJ whole genome shotgun (WGS) entry which is preliminary data.</text>
</comment>
<organism evidence="1 2">
    <name type="scientific">Naganishia cerealis</name>
    <dbReference type="NCBI Taxonomy" id="610337"/>
    <lineage>
        <taxon>Eukaryota</taxon>
        <taxon>Fungi</taxon>
        <taxon>Dikarya</taxon>
        <taxon>Basidiomycota</taxon>
        <taxon>Agaricomycotina</taxon>
        <taxon>Tremellomycetes</taxon>
        <taxon>Filobasidiales</taxon>
        <taxon>Filobasidiaceae</taxon>
        <taxon>Naganishia</taxon>
    </lineage>
</organism>
<dbReference type="EMBL" id="JASBWR010000025">
    <property type="protein sequence ID" value="KAJ9107147.1"/>
    <property type="molecule type" value="Genomic_DNA"/>
</dbReference>
<reference evidence="1" key="1">
    <citation type="submission" date="2023-04" db="EMBL/GenBank/DDBJ databases">
        <title>Draft Genome sequencing of Naganishia species isolated from polar environments using Oxford Nanopore Technology.</title>
        <authorList>
            <person name="Leo P."/>
            <person name="Venkateswaran K."/>
        </authorList>
    </citation>
    <scope>NUCLEOTIDE SEQUENCE</scope>
    <source>
        <strain evidence="1">MNA-CCFEE 5261</strain>
    </source>
</reference>
<evidence type="ECO:0000313" key="2">
    <source>
        <dbReference type="Proteomes" id="UP001241377"/>
    </source>
</evidence>
<accession>A0ACC2W964</accession>
<gene>
    <name evidence="1" type="ORF">QFC19_002807</name>
</gene>
<name>A0ACC2W964_9TREE</name>
<evidence type="ECO:0000313" key="1">
    <source>
        <dbReference type="EMBL" id="KAJ9107147.1"/>
    </source>
</evidence>
<protein>
    <submittedName>
        <fullName evidence="1">Uncharacterized protein</fullName>
    </submittedName>
</protein>
<sequence>MTLSSATFGYFIISLIFSRPVQAKQPRPLHDNRHTTTIASDKAASNDPTVAKESSGRTSSSPNQPKETSSVPSNTTRSQNVPSPAEDASHQTTTTTRPVERELIGREKVTESEETGGTSTTCSSVVSSTAEDGSDSGTVTH</sequence>
<dbReference type="Proteomes" id="UP001241377">
    <property type="component" value="Unassembled WGS sequence"/>
</dbReference>